<evidence type="ECO:0000313" key="3">
    <source>
        <dbReference type="Proteomes" id="UP001183610"/>
    </source>
</evidence>
<evidence type="ECO:0000256" key="1">
    <source>
        <dbReference type="SAM" id="MobiDB-lite"/>
    </source>
</evidence>
<evidence type="ECO:0008006" key="4">
    <source>
        <dbReference type="Google" id="ProtNLM"/>
    </source>
</evidence>
<name>A0ABU2QT98_9ACTN</name>
<dbReference type="Proteomes" id="UP001183610">
    <property type="component" value="Unassembled WGS sequence"/>
</dbReference>
<comment type="caution">
    <text evidence="2">The sequence shown here is derived from an EMBL/GenBank/DDBJ whole genome shotgun (WGS) entry which is preliminary data.</text>
</comment>
<gene>
    <name evidence="2" type="ORF">RM698_01050</name>
</gene>
<feature type="compositionally biased region" description="Basic and acidic residues" evidence="1">
    <location>
        <begin position="12"/>
        <end position="26"/>
    </location>
</feature>
<evidence type="ECO:0000313" key="2">
    <source>
        <dbReference type="EMBL" id="MDT0407642.1"/>
    </source>
</evidence>
<feature type="region of interest" description="Disordered" evidence="1">
    <location>
        <begin position="38"/>
        <end position="74"/>
    </location>
</feature>
<sequence length="385" mass="39265">MDDPSARYTALARHEERLRHEERRRRETRAAAIRRAAAEACRPAAVRRPRPTDALVPPRPRSGEPPHVPGPRALSLDDFAESAMAVVRPVPGEEVDLDLRLGPPPAFETLAAPAPPAPAPPAPAPPAPAPPAPAPPAPAPPAPAPPAPVSAPPADWRAALRPATVLDAASAGPWTAYGISTRTAAGPARTDALALAPYGPGLLLALASGPAADDACAAVYRHALRTAPALREALRTRDAEGYRRLGEETARACATVLADEAVRAGTPPAGYSLRLLHVLVDDPGAPCGLLVFGAGTSAAPGGGTAVLRPGGDWYETPATTARLLEGPHPGGALLLTTGRLPADPGARARLAAAWSPGPPSAGPVALLGQPLASGGDVSAVVLWRR</sequence>
<accession>A0ABU2QT98</accession>
<feature type="region of interest" description="Disordered" evidence="1">
    <location>
        <begin position="1"/>
        <end position="26"/>
    </location>
</feature>
<feature type="compositionally biased region" description="Pro residues" evidence="1">
    <location>
        <begin position="113"/>
        <end position="151"/>
    </location>
</feature>
<dbReference type="EMBL" id="JAVRET010000001">
    <property type="protein sequence ID" value="MDT0407642.1"/>
    <property type="molecule type" value="Genomic_DNA"/>
</dbReference>
<protein>
    <recommendedName>
        <fullName evidence="4">Protein phosphatase 2C domain-containing protein</fullName>
    </recommendedName>
</protein>
<feature type="region of interest" description="Disordered" evidence="1">
    <location>
        <begin position="97"/>
        <end position="154"/>
    </location>
</feature>
<dbReference type="RefSeq" id="WP_311650962.1">
    <property type="nucleotide sequence ID" value="NZ_JAVRET010000001.1"/>
</dbReference>
<proteinExistence type="predicted"/>
<dbReference type="PRINTS" id="PR01217">
    <property type="entry name" value="PRICHEXTENSN"/>
</dbReference>
<reference evidence="3" key="1">
    <citation type="submission" date="2023-07" db="EMBL/GenBank/DDBJ databases">
        <title>30 novel species of actinomycetes from the DSMZ collection.</title>
        <authorList>
            <person name="Nouioui I."/>
        </authorList>
    </citation>
    <scope>NUCLEOTIDE SEQUENCE [LARGE SCALE GENOMIC DNA]</scope>
    <source>
        <strain evidence="3">DSM 41979</strain>
    </source>
</reference>
<keyword evidence="3" id="KW-1185">Reference proteome</keyword>
<organism evidence="2 3">
    <name type="scientific">Streptomyces evansiae</name>
    <dbReference type="NCBI Taxonomy" id="3075535"/>
    <lineage>
        <taxon>Bacteria</taxon>
        <taxon>Bacillati</taxon>
        <taxon>Actinomycetota</taxon>
        <taxon>Actinomycetes</taxon>
        <taxon>Kitasatosporales</taxon>
        <taxon>Streptomycetaceae</taxon>
        <taxon>Streptomyces</taxon>
    </lineage>
</organism>